<keyword evidence="3" id="KW-0436">Ligase</keyword>
<feature type="domain" description="AMP-binding enzyme C-terminal" evidence="2">
    <location>
        <begin position="299"/>
        <end position="373"/>
    </location>
</feature>
<dbReference type="InterPro" id="IPR020845">
    <property type="entry name" value="AMP-binding_CS"/>
</dbReference>
<sequence>MDRQVHALLLPPGPRLQEALAAALDGSGPAICPLSPQLPRPALQTLLRALAPSAVHTDEGVRPHPAGRPTDARTAVIIATSGSTGAPKLVELSAEALRHSAAASLERIGAAADDRWLCCLPTHHIAGIQVLVRSLIAGTTPLITPRFDIDAVAAAPVQHLSLVPTQLRRLLDAGVDLARFGAILLGGAAASPALLQQARSRGARIHTTYGMSETSGGCVYDGLPLDGVRVDIDADGRILLAGPVLFSGYRLNPQATAQARDGQWLRTPDLGAFDGGRLRVLGRMDDVINTGGEKVLATEVAAVLARHPRVKDVVVVGRPDAEWGERVTAVVVPAGDPPTLRELRDLVRRSLPAHAAPRELELRTAIPLLPSGKPDRQALRKP</sequence>
<protein>
    <submittedName>
        <fullName evidence="3">AMP-dependent synthetase and ligase</fullName>
    </submittedName>
</protein>
<dbReference type="SUPFAM" id="SSF56801">
    <property type="entry name" value="Acetyl-CoA synthetase-like"/>
    <property type="match status" value="1"/>
</dbReference>
<dbReference type="Pfam" id="PF13193">
    <property type="entry name" value="AMP-binding_C"/>
    <property type="match status" value="1"/>
</dbReference>
<dbReference type="EMBL" id="CP001738">
    <property type="protein sequence ID" value="ACY97968.1"/>
    <property type="molecule type" value="Genomic_DNA"/>
</dbReference>
<accession>D1A3R5</accession>
<feature type="domain" description="AMP-dependent synthetase/ligase" evidence="1">
    <location>
        <begin position="62"/>
        <end position="231"/>
    </location>
</feature>
<dbReference type="InterPro" id="IPR045851">
    <property type="entry name" value="AMP-bd_C_sf"/>
</dbReference>
<dbReference type="InterPro" id="IPR025110">
    <property type="entry name" value="AMP-bd_C"/>
</dbReference>
<dbReference type="InterPro" id="IPR050237">
    <property type="entry name" value="ATP-dep_AMP-bd_enzyme"/>
</dbReference>
<dbReference type="Gene3D" id="3.30.300.30">
    <property type="match status" value="1"/>
</dbReference>
<dbReference type="Pfam" id="PF00501">
    <property type="entry name" value="AMP-binding"/>
    <property type="match status" value="1"/>
</dbReference>
<dbReference type="InterPro" id="IPR000873">
    <property type="entry name" value="AMP-dep_synth/lig_dom"/>
</dbReference>
<dbReference type="KEGG" id="tcu:Tcur_2405"/>
<dbReference type="PANTHER" id="PTHR43767:SF1">
    <property type="entry name" value="NONRIBOSOMAL PEPTIDE SYNTHASE PES1 (EUROFUNG)-RELATED"/>
    <property type="match status" value="1"/>
</dbReference>
<evidence type="ECO:0000259" key="1">
    <source>
        <dbReference type="Pfam" id="PF00501"/>
    </source>
</evidence>
<keyword evidence="4" id="KW-1185">Reference proteome</keyword>
<dbReference type="PROSITE" id="PS00455">
    <property type="entry name" value="AMP_BINDING"/>
    <property type="match status" value="1"/>
</dbReference>
<dbReference type="InterPro" id="IPR042099">
    <property type="entry name" value="ANL_N_sf"/>
</dbReference>
<dbReference type="eggNOG" id="COG0318">
    <property type="taxonomic scope" value="Bacteria"/>
</dbReference>
<evidence type="ECO:0000313" key="3">
    <source>
        <dbReference type="EMBL" id="ACY97968.1"/>
    </source>
</evidence>
<dbReference type="OrthoDB" id="9803968at2"/>
<gene>
    <name evidence="3" type="ordered locus">Tcur_2405</name>
</gene>
<dbReference type="Proteomes" id="UP000001918">
    <property type="component" value="Chromosome"/>
</dbReference>
<proteinExistence type="predicted"/>
<evidence type="ECO:0000259" key="2">
    <source>
        <dbReference type="Pfam" id="PF13193"/>
    </source>
</evidence>
<dbReference type="GO" id="GO:0016878">
    <property type="term" value="F:acid-thiol ligase activity"/>
    <property type="evidence" value="ECO:0007669"/>
    <property type="project" value="UniProtKB-ARBA"/>
</dbReference>
<dbReference type="HOGENOM" id="CLU_000022_59_3_11"/>
<dbReference type="STRING" id="471852.Tcur_2405"/>
<dbReference type="AlphaFoldDB" id="D1A3R5"/>
<evidence type="ECO:0000313" key="4">
    <source>
        <dbReference type="Proteomes" id="UP000001918"/>
    </source>
</evidence>
<name>D1A3R5_THECD</name>
<dbReference type="RefSeq" id="WP_012852752.1">
    <property type="nucleotide sequence ID" value="NC_013510.1"/>
</dbReference>
<reference evidence="3 4" key="1">
    <citation type="journal article" date="2011" name="Stand. Genomic Sci.">
        <title>Complete genome sequence of Thermomonospora curvata type strain (B9).</title>
        <authorList>
            <person name="Chertkov O."/>
            <person name="Sikorski J."/>
            <person name="Nolan M."/>
            <person name="Lapidus A."/>
            <person name="Lucas S."/>
            <person name="Del Rio T.G."/>
            <person name="Tice H."/>
            <person name="Cheng J.F."/>
            <person name="Goodwin L."/>
            <person name="Pitluck S."/>
            <person name="Liolios K."/>
            <person name="Ivanova N."/>
            <person name="Mavromatis K."/>
            <person name="Mikhailova N."/>
            <person name="Ovchinnikova G."/>
            <person name="Pati A."/>
            <person name="Chen A."/>
            <person name="Palaniappan K."/>
            <person name="Djao O.D."/>
            <person name="Land M."/>
            <person name="Hauser L."/>
            <person name="Chang Y.J."/>
            <person name="Jeffries C.D."/>
            <person name="Brettin T."/>
            <person name="Han C."/>
            <person name="Detter J.C."/>
            <person name="Rohde M."/>
            <person name="Goker M."/>
            <person name="Woyke T."/>
            <person name="Bristow J."/>
            <person name="Eisen J.A."/>
            <person name="Markowitz V."/>
            <person name="Hugenholtz P."/>
            <person name="Klenk H.P."/>
            <person name="Kyrpides N.C."/>
        </authorList>
    </citation>
    <scope>NUCLEOTIDE SEQUENCE [LARGE SCALE GENOMIC DNA]</scope>
    <source>
        <strain evidence="4">ATCC 19995 / DSM 43183 / JCM 3096 / KCTC 9072 / NBRC 15933 / NCIMB 10081 / Henssen B9</strain>
    </source>
</reference>
<dbReference type="Gene3D" id="3.40.50.12780">
    <property type="entry name" value="N-terminal domain of ligase-like"/>
    <property type="match status" value="1"/>
</dbReference>
<organism evidence="3 4">
    <name type="scientific">Thermomonospora curvata (strain ATCC 19995 / DSM 43183 / JCM 3096 / KCTC 9072 / NBRC 15933 / NCIMB 10081 / Henssen B9)</name>
    <dbReference type="NCBI Taxonomy" id="471852"/>
    <lineage>
        <taxon>Bacteria</taxon>
        <taxon>Bacillati</taxon>
        <taxon>Actinomycetota</taxon>
        <taxon>Actinomycetes</taxon>
        <taxon>Streptosporangiales</taxon>
        <taxon>Thermomonosporaceae</taxon>
        <taxon>Thermomonospora</taxon>
    </lineage>
</organism>
<dbReference type="PANTHER" id="PTHR43767">
    <property type="entry name" value="LONG-CHAIN-FATTY-ACID--COA LIGASE"/>
    <property type="match status" value="1"/>
</dbReference>